<dbReference type="PANTHER" id="PTHR30037">
    <property type="entry name" value="DNA-3-METHYLADENINE GLYCOSYLASE 1"/>
    <property type="match status" value="1"/>
</dbReference>
<evidence type="ECO:0000256" key="1">
    <source>
        <dbReference type="PIRSR" id="PIRSR605019-1"/>
    </source>
</evidence>
<keyword evidence="1" id="KW-0479">Metal-binding</keyword>
<feature type="binding site" evidence="1">
    <location>
        <position position="29"/>
    </location>
    <ligand>
        <name>Zn(2+)</name>
        <dbReference type="ChEBI" id="CHEBI:29105"/>
    </ligand>
</feature>
<dbReference type="InterPro" id="IPR005019">
    <property type="entry name" value="Adenine_glyco"/>
</dbReference>
<dbReference type="Pfam" id="PF03352">
    <property type="entry name" value="Adenine_glyco"/>
    <property type="match status" value="1"/>
</dbReference>
<dbReference type="SUPFAM" id="SSF48150">
    <property type="entry name" value="DNA-glycosylase"/>
    <property type="match status" value="1"/>
</dbReference>
<dbReference type="EMBL" id="JAEKNR010000198">
    <property type="protein sequence ID" value="MBJ7600315.1"/>
    <property type="molecule type" value="Genomic_DNA"/>
</dbReference>
<dbReference type="Proteomes" id="UP000612893">
    <property type="component" value="Unassembled WGS sequence"/>
</dbReference>
<keyword evidence="3" id="KW-1185">Reference proteome</keyword>
<dbReference type="AlphaFoldDB" id="A0A934KDU0"/>
<name>A0A934KDU0_9BACT</name>
<dbReference type="RefSeq" id="WP_338204088.1">
    <property type="nucleotide sequence ID" value="NZ_JAEKNR010000198.1"/>
</dbReference>
<sequence>MGDPQGVDGRLEVSPVPGLTVGEDGVPRCWWAGTDPLYLRYHDAEWGRPIDADGPLFEKLCLEGFQAGLSWLTILRKRENFRAAFAGFDPAAVARFSATDVARLMGDTGIVRNRAKIESTINNAGRCGELVGEFGSLARYVWGFEPHSAVLDAPDRARLMELTKTGESAALSKDLKRRGWSFVGPTTVYAFMQAVGLVNDHLEGCAARAEVERQRQAFTRPKPADM</sequence>
<keyword evidence="1" id="KW-0862">Zinc</keyword>
<proteinExistence type="predicted"/>
<dbReference type="PANTHER" id="PTHR30037:SF4">
    <property type="entry name" value="DNA-3-METHYLADENINE GLYCOSYLASE I"/>
    <property type="match status" value="1"/>
</dbReference>
<reference evidence="2" key="1">
    <citation type="submission" date="2020-10" db="EMBL/GenBank/DDBJ databases">
        <title>Ca. Dormibacterota MAGs.</title>
        <authorList>
            <person name="Montgomery K."/>
        </authorList>
    </citation>
    <scope>NUCLEOTIDE SEQUENCE [LARGE SCALE GENOMIC DNA]</scope>
    <source>
        <strain evidence="2">SC8812_S17_10</strain>
    </source>
</reference>
<dbReference type="Gene3D" id="1.10.340.30">
    <property type="entry name" value="Hypothetical protein, domain 2"/>
    <property type="match status" value="1"/>
</dbReference>
<evidence type="ECO:0000313" key="3">
    <source>
        <dbReference type="Proteomes" id="UP000612893"/>
    </source>
</evidence>
<feature type="binding site" evidence="1">
    <location>
        <position position="201"/>
    </location>
    <ligand>
        <name>Zn(2+)</name>
        <dbReference type="ChEBI" id="CHEBI:29105"/>
    </ligand>
</feature>
<feature type="binding site" evidence="1">
    <location>
        <position position="42"/>
    </location>
    <ligand>
        <name>Zn(2+)</name>
        <dbReference type="ChEBI" id="CHEBI:29105"/>
    </ligand>
</feature>
<evidence type="ECO:0000313" key="2">
    <source>
        <dbReference type="EMBL" id="MBJ7600315.1"/>
    </source>
</evidence>
<dbReference type="InterPro" id="IPR011257">
    <property type="entry name" value="DNA_glycosylase"/>
</dbReference>
<protein>
    <submittedName>
        <fullName evidence="2">DNA-3-methyladenine glycosylase I</fullName>
    </submittedName>
</protein>
<gene>
    <name evidence="2" type="ORF">JF922_19850</name>
</gene>
<feature type="binding site" evidence="1">
    <location>
        <position position="205"/>
    </location>
    <ligand>
        <name>Zn(2+)</name>
        <dbReference type="ChEBI" id="CHEBI:29105"/>
    </ligand>
</feature>
<organism evidence="2 3">
    <name type="scientific">Candidatus Nephthysia bennettiae</name>
    <dbReference type="NCBI Taxonomy" id="3127016"/>
    <lineage>
        <taxon>Bacteria</taxon>
        <taxon>Bacillati</taxon>
        <taxon>Candidatus Dormiibacterota</taxon>
        <taxon>Candidatus Dormibacteria</taxon>
        <taxon>Candidatus Dormibacterales</taxon>
        <taxon>Candidatus Dormibacteraceae</taxon>
        <taxon>Candidatus Nephthysia</taxon>
    </lineage>
</organism>
<dbReference type="InterPro" id="IPR052891">
    <property type="entry name" value="DNA-3mA_glycosylase"/>
</dbReference>
<dbReference type="GO" id="GO:0046872">
    <property type="term" value="F:metal ion binding"/>
    <property type="evidence" value="ECO:0007669"/>
    <property type="project" value="UniProtKB-KW"/>
</dbReference>
<comment type="caution">
    <text evidence="2">The sequence shown here is derived from an EMBL/GenBank/DDBJ whole genome shotgun (WGS) entry which is preliminary data.</text>
</comment>
<accession>A0A934KDU0</accession>